<keyword evidence="3" id="KW-0560">Oxidoreductase</keyword>
<dbReference type="InterPro" id="IPR036249">
    <property type="entry name" value="Thioredoxin-like_sf"/>
</dbReference>
<evidence type="ECO:0000313" key="8">
    <source>
        <dbReference type="Proteomes" id="UP000275256"/>
    </source>
</evidence>
<dbReference type="Proteomes" id="UP000275256">
    <property type="component" value="Unassembled WGS sequence"/>
</dbReference>
<dbReference type="InterPro" id="IPR013766">
    <property type="entry name" value="Thioredoxin_domain"/>
</dbReference>
<evidence type="ECO:0000256" key="3">
    <source>
        <dbReference type="ARBA" id="ARBA00023002"/>
    </source>
</evidence>
<dbReference type="Pfam" id="PF13462">
    <property type="entry name" value="Thioredoxin_4"/>
    <property type="match status" value="1"/>
</dbReference>
<dbReference type="OrthoDB" id="117402at2"/>
<dbReference type="SUPFAM" id="SSF52833">
    <property type="entry name" value="Thioredoxin-like"/>
    <property type="match status" value="1"/>
</dbReference>
<accession>A0A3M0G430</accession>
<sequence>MTGFYKVAVVVLSIIVVGLLAVVTQGPGQSAAPQATVTVTVDGEAPLQDPAPTSDESVNPEQDAFLTSLPRREDGDPLAKGRVDAQIVMTEWADYRCPFCSVFAEDTLPLLQPLIDDGTLRIEFRDLAIFGDDSINAAAGARAAGEQGLYWEFAGALYASLPNQGHPPVGDDVVGSIATEVGVPDMQKFQADYKNPATRAAIDADSSEAQGFGISSTPTFLIGTQVISGAQPLEVFEQVIASEIAKQD</sequence>
<organism evidence="7 8">
    <name type="scientific">Tessaracoccus antarcticus</name>
    <dbReference type="NCBI Taxonomy" id="2479848"/>
    <lineage>
        <taxon>Bacteria</taxon>
        <taxon>Bacillati</taxon>
        <taxon>Actinomycetota</taxon>
        <taxon>Actinomycetes</taxon>
        <taxon>Propionibacteriales</taxon>
        <taxon>Propionibacteriaceae</taxon>
        <taxon>Tessaracoccus</taxon>
    </lineage>
</organism>
<dbReference type="PROSITE" id="PS51352">
    <property type="entry name" value="THIOREDOXIN_2"/>
    <property type="match status" value="1"/>
</dbReference>
<proteinExistence type="inferred from homology"/>
<evidence type="ECO:0000256" key="2">
    <source>
        <dbReference type="ARBA" id="ARBA00022729"/>
    </source>
</evidence>
<name>A0A3M0G430_9ACTN</name>
<evidence type="ECO:0000313" key="7">
    <source>
        <dbReference type="EMBL" id="RMB59664.1"/>
    </source>
</evidence>
<dbReference type="InterPro" id="IPR012336">
    <property type="entry name" value="Thioredoxin-like_fold"/>
</dbReference>
<dbReference type="GO" id="GO:0016491">
    <property type="term" value="F:oxidoreductase activity"/>
    <property type="evidence" value="ECO:0007669"/>
    <property type="project" value="UniProtKB-KW"/>
</dbReference>
<evidence type="ECO:0000256" key="5">
    <source>
        <dbReference type="ARBA" id="ARBA00023284"/>
    </source>
</evidence>
<evidence type="ECO:0000259" key="6">
    <source>
        <dbReference type="PROSITE" id="PS51352"/>
    </source>
</evidence>
<evidence type="ECO:0000256" key="1">
    <source>
        <dbReference type="ARBA" id="ARBA00005791"/>
    </source>
</evidence>
<keyword evidence="5" id="KW-0676">Redox-active center</keyword>
<dbReference type="AlphaFoldDB" id="A0A3M0G430"/>
<dbReference type="PANTHER" id="PTHR13887:SF14">
    <property type="entry name" value="DISULFIDE BOND FORMATION PROTEIN D"/>
    <property type="match status" value="1"/>
</dbReference>
<keyword evidence="2" id="KW-0732">Signal</keyword>
<dbReference type="EMBL" id="REFW01000002">
    <property type="protein sequence ID" value="RMB59664.1"/>
    <property type="molecule type" value="Genomic_DNA"/>
</dbReference>
<dbReference type="PANTHER" id="PTHR13887">
    <property type="entry name" value="GLUTATHIONE S-TRANSFERASE KAPPA"/>
    <property type="match status" value="1"/>
</dbReference>
<reference evidence="7 8" key="1">
    <citation type="submission" date="2018-10" db="EMBL/GenBank/DDBJ databases">
        <title>Tessaracoccus antarcticuss sp. nov., isolated from sediment.</title>
        <authorList>
            <person name="Zhou L.Y."/>
            <person name="Du Z.J."/>
        </authorList>
    </citation>
    <scope>NUCLEOTIDE SEQUENCE [LARGE SCALE GENOMIC DNA]</scope>
    <source>
        <strain evidence="7 8">JDX10</strain>
    </source>
</reference>
<feature type="domain" description="Thioredoxin" evidence="6">
    <location>
        <begin position="26"/>
        <end position="245"/>
    </location>
</feature>
<keyword evidence="4" id="KW-1015">Disulfide bond</keyword>
<comment type="similarity">
    <text evidence="1">Belongs to the thioredoxin family. DsbA subfamily.</text>
</comment>
<dbReference type="Gene3D" id="3.40.30.10">
    <property type="entry name" value="Glutaredoxin"/>
    <property type="match status" value="1"/>
</dbReference>
<comment type="caution">
    <text evidence="7">The sequence shown here is derived from an EMBL/GenBank/DDBJ whole genome shotgun (WGS) entry which is preliminary data.</text>
</comment>
<gene>
    <name evidence="7" type="ORF">EAX62_07830</name>
</gene>
<keyword evidence="8" id="KW-1185">Reference proteome</keyword>
<protein>
    <submittedName>
        <fullName evidence="7">Disulfide bond formation protein</fullName>
    </submittedName>
</protein>
<evidence type="ECO:0000256" key="4">
    <source>
        <dbReference type="ARBA" id="ARBA00023157"/>
    </source>
</evidence>